<evidence type="ECO:0000256" key="1">
    <source>
        <dbReference type="SAM" id="Phobius"/>
    </source>
</evidence>
<dbReference type="InterPro" id="IPR008523">
    <property type="entry name" value="DUF805"/>
</dbReference>
<dbReference type="Pfam" id="PF05656">
    <property type="entry name" value="DUF805"/>
    <property type="match status" value="1"/>
</dbReference>
<accession>A0A0R2FQH7</accession>
<feature type="transmembrane region" description="Helical" evidence="1">
    <location>
        <begin position="34"/>
        <end position="54"/>
    </location>
</feature>
<dbReference type="EMBL" id="JQAX01000005">
    <property type="protein sequence ID" value="KRN30777.1"/>
    <property type="molecule type" value="Genomic_DNA"/>
</dbReference>
<name>A0A0R2FQH7_9LACO</name>
<feature type="transmembrane region" description="Helical" evidence="1">
    <location>
        <begin position="128"/>
        <end position="150"/>
    </location>
</feature>
<dbReference type="OrthoDB" id="2285053at2"/>
<proteinExistence type="predicted"/>
<organism evidence="2 3">
    <name type="scientific">Weissella halotolerans DSM 20190</name>
    <dbReference type="NCBI Taxonomy" id="1123500"/>
    <lineage>
        <taxon>Bacteria</taxon>
        <taxon>Bacillati</taxon>
        <taxon>Bacillota</taxon>
        <taxon>Bacilli</taxon>
        <taxon>Lactobacillales</taxon>
        <taxon>Lactobacillaceae</taxon>
        <taxon>Weissella</taxon>
    </lineage>
</organism>
<feature type="transmembrane region" description="Helical" evidence="1">
    <location>
        <begin position="66"/>
        <end position="90"/>
    </location>
</feature>
<evidence type="ECO:0000313" key="3">
    <source>
        <dbReference type="Proteomes" id="UP000051296"/>
    </source>
</evidence>
<dbReference type="AlphaFoldDB" id="A0A0R2FQH7"/>
<keyword evidence="1" id="KW-0812">Transmembrane</keyword>
<evidence type="ECO:0000313" key="2">
    <source>
        <dbReference type="EMBL" id="KRN30777.1"/>
    </source>
</evidence>
<dbReference type="PATRIC" id="fig|1123500.6.peg.1202"/>
<sequence>MRIEEIGYTPFWLAIRDFWLGFVDFKGRSTRSGYVWGLLGSWFLMSIPLIFFYFGHLSSKQSNILLVSIGLLLALIMAPVLILPTLAITIRRMRDTGLAKMGIFMVLGFYLIVYLGLVWMGSEYQTKAAGWVTSIEWLLSLTVMGLLALLPSCVFSRFSQAVGVGHLFHNVS</sequence>
<dbReference type="InParanoid" id="A0A0R2FQH7"/>
<keyword evidence="1" id="KW-1133">Transmembrane helix</keyword>
<dbReference type="Proteomes" id="UP000051296">
    <property type="component" value="Unassembled WGS sequence"/>
</dbReference>
<evidence type="ECO:0008006" key="4">
    <source>
        <dbReference type="Google" id="ProtNLM"/>
    </source>
</evidence>
<feature type="transmembrane region" description="Helical" evidence="1">
    <location>
        <begin position="102"/>
        <end position="122"/>
    </location>
</feature>
<comment type="caution">
    <text evidence="2">The sequence shown here is derived from an EMBL/GenBank/DDBJ whole genome shotgun (WGS) entry which is preliminary data.</text>
</comment>
<dbReference type="GO" id="GO:0016020">
    <property type="term" value="C:membrane"/>
    <property type="evidence" value="ECO:0007669"/>
    <property type="project" value="InterPro"/>
</dbReference>
<gene>
    <name evidence="2" type="ORF">IV68_GL001203</name>
</gene>
<reference evidence="2 3" key="1">
    <citation type="journal article" date="2015" name="Genome Announc.">
        <title>Expanding the biotechnology potential of lactobacilli through comparative genomics of 213 strains and associated genera.</title>
        <authorList>
            <person name="Sun Z."/>
            <person name="Harris H.M."/>
            <person name="McCann A."/>
            <person name="Guo C."/>
            <person name="Argimon S."/>
            <person name="Zhang W."/>
            <person name="Yang X."/>
            <person name="Jeffery I.B."/>
            <person name="Cooney J.C."/>
            <person name="Kagawa T.F."/>
            <person name="Liu W."/>
            <person name="Song Y."/>
            <person name="Salvetti E."/>
            <person name="Wrobel A."/>
            <person name="Rasinkangas P."/>
            <person name="Parkhill J."/>
            <person name="Rea M.C."/>
            <person name="O'Sullivan O."/>
            <person name="Ritari J."/>
            <person name="Douillard F.P."/>
            <person name="Paul Ross R."/>
            <person name="Yang R."/>
            <person name="Briner A.E."/>
            <person name="Felis G.E."/>
            <person name="de Vos W.M."/>
            <person name="Barrangou R."/>
            <person name="Klaenhammer T.R."/>
            <person name="Caufield P.W."/>
            <person name="Cui Y."/>
            <person name="Zhang H."/>
            <person name="O'Toole P.W."/>
        </authorList>
    </citation>
    <scope>NUCLEOTIDE SEQUENCE [LARGE SCALE GENOMIC DNA]</scope>
    <source>
        <strain evidence="2 3">DSM 20190</strain>
    </source>
</reference>
<protein>
    <recommendedName>
        <fullName evidence="4">Integral membrane protein</fullName>
    </recommendedName>
</protein>
<keyword evidence="3" id="KW-1185">Reference proteome</keyword>
<dbReference type="RefSeq" id="WP_022792056.1">
    <property type="nucleotide sequence ID" value="NZ_ATUU01000005.1"/>
</dbReference>
<keyword evidence="1" id="KW-0472">Membrane</keyword>